<comment type="caution">
    <text evidence="3">Lacks conserved residue(s) required for the propagation of feature annotation.</text>
</comment>
<dbReference type="Proteomes" id="UP000682733">
    <property type="component" value="Unassembled WGS sequence"/>
</dbReference>
<reference evidence="6" key="1">
    <citation type="submission" date="2021-02" db="EMBL/GenBank/DDBJ databases">
        <authorList>
            <person name="Nowell W R."/>
        </authorList>
    </citation>
    <scope>NUCLEOTIDE SEQUENCE</scope>
</reference>
<dbReference type="InterPro" id="IPR036943">
    <property type="entry name" value="FN_type2_sf"/>
</dbReference>
<dbReference type="PROSITE" id="PS51092">
    <property type="entry name" value="FN2_2"/>
    <property type="match status" value="1"/>
</dbReference>
<dbReference type="Proteomes" id="UP000677228">
    <property type="component" value="Unassembled WGS sequence"/>
</dbReference>
<evidence type="ECO:0000313" key="9">
    <source>
        <dbReference type="Proteomes" id="UP000663829"/>
    </source>
</evidence>
<evidence type="ECO:0000256" key="1">
    <source>
        <dbReference type="ARBA" id="ARBA00022737"/>
    </source>
</evidence>
<dbReference type="Proteomes" id="UP000681722">
    <property type="component" value="Unassembled WGS sequence"/>
</dbReference>
<sequence length="240" mass="26884">STHGGTTNDTRQYCIFPFIYQANLISSRIKTDKSPTTITDLSTDPWCSLTSSFDQDQQWGYCDLGVTLSTLSDICTGKSRQLICPSDYVIVIRTVVYGVKNNSIAKCLYDPADCFRNDNSTITTICAEKKSCLIFYFDKILTSCHNCQSTYLHMDYICMPNTAPKIQEYNICGDVFIQPTNEEAVKCGYIVSSNLSNTLSNIDCLLTIQPLDKQDVYIYLLDMKLTVPVLGQGCEKGIIH</sequence>
<comment type="caution">
    <text evidence="6">The sequence shown here is derived from an EMBL/GenBank/DDBJ whole genome shotgun (WGS) entry which is preliminary data.</text>
</comment>
<evidence type="ECO:0000256" key="2">
    <source>
        <dbReference type="ARBA" id="ARBA00023157"/>
    </source>
</evidence>
<feature type="domain" description="Fibronectin type-II" evidence="4">
    <location>
        <begin position="9"/>
        <end position="64"/>
    </location>
</feature>
<dbReference type="EMBL" id="CAJNOK010018347">
    <property type="protein sequence ID" value="CAF1280551.1"/>
    <property type="molecule type" value="Genomic_DNA"/>
</dbReference>
<dbReference type="AlphaFoldDB" id="A0A815PD51"/>
<evidence type="ECO:0000313" key="5">
    <source>
        <dbReference type="EMBL" id="CAF1280551.1"/>
    </source>
</evidence>
<dbReference type="OrthoDB" id="6153550at2759"/>
<dbReference type="InterPro" id="IPR000562">
    <property type="entry name" value="FN_type2_dom"/>
</dbReference>
<feature type="non-terminal residue" evidence="6">
    <location>
        <position position="1"/>
    </location>
</feature>
<dbReference type="Proteomes" id="UP000663829">
    <property type="component" value="Unassembled WGS sequence"/>
</dbReference>
<protein>
    <recommendedName>
        <fullName evidence="4">Fibronectin type-II domain-containing protein</fullName>
    </recommendedName>
</protein>
<keyword evidence="9" id="KW-1185">Reference proteome</keyword>
<dbReference type="InterPro" id="IPR043159">
    <property type="entry name" value="Lectin_gal-bd_sf"/>
</dbReference>
<evidence type="ECO:0000313" key="6">
    <source>
        <dbReference type="EMBL" id="CAF1447303.1"/>
    </source>
</evidence>
<keyword evidence="1" id="KW-0677">Repeat</keyword>
<evidence type="ECO:0000259" key="4">
    <source>
        <dbReference type="PROSITE" id="PS51092"/>
    </source>
</evidence>
<proteinExistence type="predicted"/>
<dbReference type="Gene3D" id="2.10.10.10">
    <property type="entry name" value="Fibronectin, type II, collagen-binding"/>
    <property type="match status" value="1"/>
</dbReference>
<evidence type="ECO:0000313" key="8">
    <source>
        <dbReference type="EMBL" id="CAF4321773.1"/>
    </source>
</evidence>
<dbReference type="CDD" id="cd22823">
    <property type="entry name" value="Gal_Rha_Lectin"/>
    <property type="match status" value="1"/>
</dbReference>
<dbReference type="SUPFAM" id="SSF57440">
    <property type="entry name" value="Kringle-like"/>
    <property type="match status" value="1"/>
</dbReference>
<dbReference type="SMART" id="SM00059">
    <property type="entry name" value="FN2"/>
    <property type="match status" value="1"/>
</dbReference>
<evidence type="ECO:0000256" key="3">
    <source>
        <dbReference type="PROSITE-ProRule" id="PRU00479"/>
    </source>
</evidence>
<accession>A0A815PD51</accession>
<evidence type="ECO:0000313" key="7">
    <source>
        <dbReference type="EMBL" id="CAF4085407.1"/>
    </source>
</evidence>
<dbReference type="EMBL" id="CAJOBC010084753">
    <property type="protein sequence ID" value="CAF4321773.1"/>
    <property type="molecule type" value="Genomic_DNA"/>
</dbReference>
<dbReference type="Pfam" id="PF00040">
    <property type="entry name" value="fn2"/>
    <property type="match status" value="1"/>
</dbReference>
<gene>
    <name evidence="6" type="ORF">GPM918_LOCUS34599</name>
    <name evidence="5" type="ORF">OVA965_LOCUS27617</name>
    <name evidence="8" type="ORF">SRO942_LOCUS35306</name>
    <name evidence="7" type="ORF">TMI583_LOCUS28365</name>
</gene>
<name>A0A815PD51_9BILA</name>
<dbReference type="Gene3D" id="2.60.120.740">
    <property type="match status" value="1"/>
</dbReference>
<keyword evidence="2" id="KW-1015">Disulfide bond</keyword>
<dbReference type="EMBL" id="CAJOBA010039909">
    <property type="protein sequence ID" value="CAF4085407.1"/>
    <property type="molecule type" value="Genomic_DNA"/>
</dbReference>
<dbReference type="EMBL" id="CAJNOQ010019301">
    <property type="protein sequence ID" value="CAF1447303.1"/>
    <property type="molecule type" value="Genomic_DNA"/>
</dbReference>
<dbReference type="InterPro" id="IPR013806">
    <property type="entry name" value="Kringle-like"/>
</dbReference>
<organism evidence="6 9">
    <name type="scientific">Didymodactylos carnosus</name>
    <dbReference type="NCBI Taxonomy" id="1234261"/>
    <lineage>
        <taxon>Eukaryota</taxon>
        <taxon>Metazoa</taxon>
        <taxon>Spiralia</taxon>
        <taxon>Gnathifera</taxon>
        <taxon>Rotifera</taxon>
        <taxon>Eurotatoria</taxon>
        <taxon>Bdelloidea</taxon>
        <taxon>Philodinida</taxon>
        <taxon>Philodinidae</taxon>
        <taxon>Didymodactylos</taxon>
    </lineage>
</organism>